<dbReference type="GO" id="GO:0098536">
    <property type="term" value="C:deuterosome"/>
    <property type="evidence" value="ECO:0007669"/>
    <property type="project" value="TreeGrafter"/>
</dbReference>
<organism evidence="6 7">
    <name type="scientific">Junco hyemalis</name>
    <name type="common">Dark-eyed junco</name>
    <dbReference type="NCBI Taxonomy" id="40217"/>
    <lineage>
        <taxon>Eukaryota</taxon>
        <taxon>Metazoa</taxon>
        <taxon>Chordata</taxon>
        <taxon>Craniata</taxon>
        <taxon>Vertebrata</taxon>
        <taxon>Euteleostomi</taxon>
        <taxon>Archelosauria</taxon>
        <taxon>Archosauria</taxon>
        <taxon>Dinosauria</taxon>
        <taxon>Saurischia</taxon>
        <taxon>Theropoda</taxon>
        <taxon>Coelurosauria</taxon>
        <taxon>Aves</taxon>
        <taxon>Neognathae</taxon>
        <taxon>Neoaves</taxon>
        <taxon>Telluraves</taxon>
        <taxon>Australaves</taxon>
        <taxon>Passeriformes</taxon>
        <taxon>Passerellidae</taxon>
        <taxon>Junco</taxon>
    </lineage>
</organism>
<evidence type="ECO:0000313" key="7">
    <source>
        <dbReference type="Proteomes" id="UP000694408"/>
    </source>
</evidence>
<protein>
    <recommendedName>
        <fullName evidence="5">CEP63/Deup1 N-terminal domain-containing protein</fullName>
    </recommendedName>
</protein>
<keyword evidence="2" id="KW-0963">Cytoplasm</keyword>
<accession>A0A8C5JSK1</accession>
<keyword evidence="3 4" id="KW-0175">Coiled coil</keyword>
<evidence type="ECO:0000256" key="3">
    <source>
        <dbReference type="ARBA" id="ARBA00023054"/>
    </source>
</evidence>
<comment type="subcellular location">
    <subcellularLocation>
        <location evidence="1">Cytoplasm</location>
    </subcellularLocation>
</comment>
<dbReference type="GO" id="GO:0007099">
    <property type="term" value="P:centriole replication"/>
    <property type="evidence" value="ECO:0007669"/>
    <property type="project" value="TreeGrafter"/>
</dbReference>
<feature type="coiled-coil region" evidence="4">
    <location>
        <begin position="26"/>
        <end position="99"/>
    </location>
</feature>
<dbReference type="OMA" id="EEVQICP"/>
<feature type="domain" description="CEP63/Deup1 N-terminal" evidence="5">
    <location>
        <begin position="5"/>
        <end position="97"/>
    </location>
</feature>
<reference evidence="6" key="2">
    <citation type="submission" date="2025-09" db="UniProtKB">
        <authorList>
            <consortium name="Ensembl"/>
        </authorList>
    </citation>
    <scope>IDENTIFICATION</scope>
</reference>
<dbReference type="Ensembl" id="ENSJHYT00000028522.1">
    <property type="protein sequence ID" value="ENSJHYP00000023661.1"/>
    <property type="gene ID" value="ENSJHYG00000017797.1"/>
</dbReference>
<reference evidence="6" key="1">
    <citation type="submission" date="2025-08" db="UniProtKB">
        <authorList>
            <consortium name="Ensembl"/>
        </authorList>
    </citation>
    <scope>IDENTIFICATION</scope>
</reference>
<sequence>MELASPCEAELQELVHQIDIMVNRKQVEWERKMRALEAKMDIQDQELASAQSKLDQKGQEVGLLQQELENLQKTKNEMAQSYETQLQALKSQVRKMSVSLFCDCSIKSLHMPNCIDMPSCIWER</sequence>
<evidence type="ECO:0000256" key="4">
    <source>
        <dbReference type="SAM" id="Coils"/>
    </source>
</evidence>
<evidence type="ECO:0000259" key="5">
    <source>
        <dbReference type="Pfam" id="PF17045"/>
    </source>
</evidence>
<dbReference type="PANTHER" id="PTHR18875:SF5">
    <property type="entry name" value="DEUTEROSOME ASSEMBLY PROTEIN 1"/>
    <property type="match status" value="1"/>
</dbReference>
<dbReference type="Proteomes" id="UP000694408">
    <property type="component" value="Unplaced"/>
</dbReference>
<name>A0A8C5JSK1_JUNHY</name>
<dbReference type="AlphaFoldDB" id="A0A8C5JSK1"/>
<evidence type="ECO:0000256" key="2">
    <source>
        <dbReference type="ARBA" id="ARBA00022490"/>
    </source>
</evidence>
<proteinExistence type="predicted"/>
<dbReference type="InterPro" id="IPR031470">
    <property type="entry name" value="CEP63/Deup1_N"/>
</dbReference>
<dbReference type="Pfam" id="PF17045">
    <property type="entry name" value="CEP63"/>
    <property type="match status" value="1"/>
</dbReference>
<dbReference type="GO" id="GO:0005737">
    <property type="term" value="C:cytoplasm"/>
    <property type="evidence" value="ECO:0007669"/>
    <property type="project" value="UniProtKB-SubCell"/>
</dbReference>
<keyword evidence="7" id="KW-1185">Reference proteome</keyword>
<dbReference type="GO" id="GO:0005814">
    <property type="term" value="C:centriole"/>
    <property type="evidence" value="ECO:0007669"/>
    <property type="project" value="TreeGrafter"/>
</dbReference>
<dbReference type="PANTHER" id="PTHR18875">
    <property type="entry name" value="SARCOMA ANTIGEN NY-SAR-24/CYTOSKELETAL PROTEIN SOJO"/>
    <property type="match status" value="1"/>
</dbReference>
<evidence type="ECO:0000256" key="1">
    <source>
        <dbReference type="ARBA" id="ARBA00004496"/>
    </source>
</evidence>
<dbReference type="GO" id="GO:0098535">
    <property type="term" value="P:de novo centriole assembly involved in multi-ciliated epithelial cell differentiation"/>
    <property type="evidence" value="ECO:0007669"/>
    <property type="project" value="TreeGrafter"/>
</dbReference>
<evidence type="ECO:0000313" key="6">
    <source>
        <dbReference type="Ensembl" id="ENSJHYP00000023661.1"/>
    </source>
</evidence>